<dbReference type="GeneID" id="1733069"/>
<proteinExistence type="predicted"/>
<organismHost>
    <name type="scientific">Chilo suppressalis</name>
    <name type="common">Asiatic rice borer moth</name>
    <dbReference type="NCBI Taxonomy" id="168631"/>
</organismHost>
<reference evidence="2 3" key="3">
    <citation type="journal article" date="1987" name="Virology">
        <title>Molecular cloning and physical mapping of the genome of insect iridescent virus type 6: further evidence for circular permutation of the viral genome.</title>
        <authorList>
            <person name="Schnitzler P."/>
            <person name="Soltau J.B."/>
            <person name="Fischer M."/>
            <person name="Reisner H."/>
            <person name="Scholz J."/>
            <person name="Delius H."/>
            <person name="Darai G."/>
        </authorList>
    </citation>
    <scope>NUCLEOTIDE SEQUENCE [LARGE SCALE GENOMIC DNA]</scope>
</reference>
<organism evidence="2 3">
    <name type="scientific">Invertebrate iridescent virus 6</name>
    <name type="common">IIV-6</name>
    <name type="synonym">Chilo iridescent virus</name>
    <dbReference type="NCBI Taxonomy" id="176652"/>
    <lineage>
        <taxon>Viruses</taxon>
        <taxon>Varidnaviria</taxon>
        <taxon>Bamfordvirae</taxon>
        <taxon>Nucleocytoviricota</taxon>
        <taxon>Megaviricetes</taxon>
        <taxon>Pimascovirales</taxon>
        <taxon>Pimascovirales incertae sedis</taxon>
        <taxon>Iridoviridae</taxon>
        <taxon>Betairidovirinae</taxon>
        <taxon>Iridovirus</taxon>
        <taxon>Iridovirus chilo1</taxon>
    </lineage>
</organism>
<evidence type="ECO:0000313" key="3">
    <source>
        <dbReference type="Proteomes" id="UP000001359"/>
    </source>
</evidence>
<sequence>MLENPHLKIYNLALELLISILMHRLLFFNFNAKIALKFNT</sequence>
<dbReference type="EMBL" id="AF303741">
    <property type="protein sequence ID" value="AAK82281.1"/>
    <property type="molecule type" value="Genomic_DNA"/>
</dbReference>
<organismHost>
    <name type="scientific">Gryllus bimaculatus</name>
    <name type="common">Two-spotted cricket</name>
    <dbReference type="NCBI Taxonomy" id="6999"/>
</organismHost>
<keyword evidence="1" id="KW-0812">Transmembrane</keyword>
<dbReference type="RefSeq" id="NP_149884.1">
    <property type="nucleotide sequence ID" value="NC_003038.1"/>
</dbReference>
<keyword evidence="3" id="KW-1185">Reference proteome</keyword>
<reference evidence="2 3" key="10">
    <citation type="journal article" date="1994" name="Nucleic Acids Res.">
        <title>Identification of genes encoding zinc finger proteins, non-histone chromosomal HMG protein homologue, and a putative GTP phosphohydrolase in the genome of Chilo iridescent virus.</title>
        <authorList>
            <person name="Schnitzler P."/>
            <person name="Hug M."/>
            <person name="Handermann M."/>
            <person name="Janssen W."/>
            <person name="Koonin E.V."/>
            <person name="Delius H."/>
            <person name="Darai C."/>
        </authorList>
    </citation>
    <scope>NUCLEOTIDE SEQUENCE [LARGE SCALE GENOMIC DNA]</scope>
</reference>
<feature type="transmembrane region" description="Helical" evidence="1">
    <location>
        <begin position="12"/>
        <end position="30"/>
    </location>
</feature>
<reference evidence="2 3" key="15">
    <citation type="journal article" date="2001" name="Virology">
        <title>Analysis of the first complete DNA sequence of an invertebrate iridovirus: coding strategy of the genome of Chilo iridescent virus.</title>
        <authorList>
            <person name="Jakob N.J."/>
            <person name="Muller K."/>
            <person name="Bahr U."/>
            <person name="Darai G."/>
        </authorList>
    </citation>
    <scope>NUCLEOTIDE SEQUENCE [LARGE SCALE GENOMIC DNA]</scope>
</reference>
<keyword evidence="1" id="KW-1133">Transmembrane helix</keyword>
<organismHost>
    <name type="scientific">Spodoptera frugiperda</name>
    <name type="common">Fall armyworm</name>
    <dbReference type="NCBI Taxonomy" id="7108"/>
</organismHost>
<reference evidence="2 3" key="1">
    <citation type="journal article" date="1984" name="J. Virol.">
        <title>DNA analysis of insect iridescent virus 6: evidence for circular permutation and terminal redundancy.</title>
        <authorList>
            <person name="Delius H."/>
            <person name="Darai G."/>
            <person name="Fluegel R.M."/>
        </authorList>
    </citation>
    <scope>NUCLEOTIDE SEQUENCE [LARGE SCALE GENOMIC DNA]</scope>
</reference>
<reference evidence="2 3" key="2">
    <citation type="journal article" date="1986" name="Med. Microbiol. Immunol.">
        <title>Insect iridescent virus type 6 induced toxic degenerative hepatitis in mice.</title>
        <authorList>
            <person name="Lorbacher de Ruiz H."/>
            <person name="Gelderblom H."/>
            <person name="Hofmann W."/>
            <person name="Darai G."/>
        </authorList>
    </citation>
    <scope>NUCLEOTIDE SEQUENCE [LARGE SCALE GENOMIC DNA]</scope>
</reference>
<protein>
    <submittedName>
        <fullName evidence="2">421L</fullName>
    </submittedName>
</protein>
<name>Q91FA4_IIV6</name>
<evidence type="ECO:0000256" key="1">
    <source>
        <dbReference type="SAM" id="Phobius"/>
    </source>
</evidence>
<reference evidence="2 3" key="7">
    <citation type="journal article" date="1993" name="J. Gen. Virol.">
        <title>Identification of the gene encoding the major capsid protein of insect iridescent virus type 6 by polymerase chain reaction.</title>
        <authorList>
            <person name="Stohwasser R."/>
            <person name="Raab K."/>
            <person name="Schnitzler P."/>
            <person name="Janssen W."/>
            <person name="Darai G."/>
        </authorList>
    </citation>
    <scope>NUCLEOTIDE SEQUENCE [LARGE SCALE GENOMIC DNA]</scope>
</reference>
<reference evidence="2 3" key="9">
    <citation type="journal article" date="1994" name="J. Gen. Virol.">
        <title>Insect iridescent virus type 6 encodes a polypeptide related to the largest subunit of eukaryotic RNA polymerase II.</title>
        <authorList>
            <person name="Schnitzler P."/>
            <person name="Sonntag K.C."/>
            <person name="Muller M."/>
            <person name="Janssen W."/>
            <person name="Bugert J.J."/>
            <person name="Koonin E.V."/>
            <person name="Darai G."/>
        </authorList>
    </citation>
    <scope>NUCLEOTIDE SEQUENCE [LARGE SCALE GENOMIC DNA]</scope>
</reference>
<keyword evidence="1" id="KW-0472">Membrane</keyword>
<dbReference type="Proteomes" id="UP000001359">
    <property type="component" value="Segment"/>
</dbReference>
<reference evidence="2 3" key="14">
    <citation type="journal article" date="1999" name="Virus Genes">
        <title>Identification of a gene cluster within the genome of Chilo iridescent virus encoding enzymes involved in viral DNA replication and processing.</title>
        <authorList>
            <person name="Muller K."/>
            <person name="Tidona C.A."/>
            <person name="Darai G."/>
        </authorList>
    </citation>
    <scope>NUCLEOTIDE SEQUENCE [LARGE SCALE GENOMIC DNA]</scope>
</reference>
<reference evidence="2 3" key="4">
    <citation type="journal article" date="1988" name="Virology">
        <title>Identification and characterization of the repetitive DNA element in the genome of insect iridescent virus type 6.</title>
        <authorList>
            <person name="Fischer M."/>
            <person name="Schnitzler P."/>
            <person name="Delius H."/>
            <person name="Darai G."/>
        </authorList>
    </citation>
    <scope>NUCLEOTIDE SEQUENCE [LARGE SCALE GENOMIC DNA]</scope>
</reference>
<organismHost>
    <name type="scientific">Gryllus campestris</name>
    <dbReference type="NCBI Taxonomy" id="58607"/>
</organismHost>
<evidence type="ECO:0000313" key="2">
    <source>
        <dbReference type="EMBL" id="AAK82281.1"/>
    </source>
</evidence>
<organismHost>
    <name type="scientific">Acheta domesticus</name>
    <name type="common">House cricket</name>
    <dbReference type="NCBI Taxonomy" id="6997"/>
</organismHost>
<dbReference type="KEGG" id="vg:1733069"/>
<reference evidence="2 3" key="12">
    <citation type="journal article" date="1997" name="Virus Genes">
        <title>The DNA sequence of Chilo iridescent virus between the genome coordinates 0.101 and 0.391; similarities in coding strategy between insect and vertebrate iridoviruses.</title>
        <authorList>
            <person name="Bahr U."/>
            <person name="Tidona C.A."/>
            <person name="Darai G."/>
        </authorList>
    </citation>
    <scope>NUCLEOTIDE SEQUENCE [LARGE SCALE GENOMIC DNA]</scope>
</reference>
<accession>Q91FA4</accession>
<reference evidence="2 3" key="6">
    <citation type="journal article" date="1992" name="Virus Genes">
        <title>Characterization of the third origin of DNA replication of the genome of insect iridescent virus type 6.</title>
        <authorList>
            <person name="Sonntag K.C."/>
            <person name="Darai G."/>
        </authorList>
    </citation>
    <scope>NUCLEOTIDE SEQUENCE [LARGE SCALE GENOMIC DNA]</scope>
</reference>
<reference evidence="2 3" key="11">
    <citation type="journal article" date="1994" name="Virus Genes">
        <title>Chilo iridescent virus encodes a putative helicase belonging to a distinct family within the "DEAD/H" superfamily: implications for the evolution of large DNA viruses.</title>
        <authorList>
            <person name="Sonntag K.C."/>
            <person name="Schnitzler P."/>
            <person name="Koonin E.V."/>
            <person name="Darai G."/>
        </authorList>
    </citation>
    <scope>NUCLEOTIDE SEQUENCE [LARGE SCALE GENOMIC DNA]</scope>
</reference>
<reference evidence="2 3" key="8">
    <citation type="journal article" date="1994" name="Intervirology">
        <title>Identification of the primary structure and the coding capacity of the genome of insect iridescent virus type 6 between the genome coordinates 0.310 and 0.347 (7990 bp).</title>
        <authorList>
            <person name="Sonntag K.C."/>
            <person name="Schnitzler P."/>
            <person name="Janssen W."/>
            <person name="Darai G."/>
        </authorList>
    </citation>
    <scope>NUCLEOTIDE SEQUENCE [LARGE SCALE GENOMIC DNA]</scope>
</reference>
<reference evidence="2 3" key="13">
    <citation type="journal article" date="1998" name="Virus Genes">
        <title>Identification of a thymidylate synthase gene within the genome of Chilo iridescent virus.</title>
        <authorList>
            <person name="Muller K."/>
            <person name="Tidona C.A."/>
            <person name="Bahr U."/>
            <person name="Darai G."/>
        </authorList>
    </citation>
    <scope>NUCLEOTIDE SEQUENCE [LARGE SCALE GENOMIC DNA]</scope>
</reference>
<reference evidence="2 3" key="5">
    <citation type="journal article" date="1992" name="Virus Genes">
        <title>Identification and mapping of origins of DNA replication within the DNA sequences of the genome of insect iridescent virus type 6.</title>
        <authorList>
            <person name="Handermann M."/>
            <person name="Schnitzler P."/>
            <person name="Rosen-Wolff A."/>
            <person name="Raab K."/>
            <person name="Sonntag K.C."/>
            <person name="Darai G."/>
        </authorList>
    </citation>
    <scope>NUCLEOTIDE SEQUENCE [LARGE SCALE GENOMIC DNA]</scope>
</reference>